<evidence type="ECO:0000259" key="2">
    <source>
        <dbReference type="Pfam" id="PF08547"/>
    </source>
</evidence>
<sequence length="176" mass="20059">MKYCFIVLAFFSMNIGMSLYNFENKSALSDWMIEDDTVMGGRSNGHLSFSEEGYAIFEGEVSLENNGGFSSMQADFATKEVAEYSKVIIKLKGDGKTYNFRVKETADQRHSYTKEFKTSGDWETIEISLEEFNPTYRGETLDIPNYSGKTLGHVRILIGNKRNESFQLFIKEIGLK</sequence>
<dbReference type="InterPro" id="IPR013857">
    <property type="entry name" value="NADH-UbQ_OxRdtase-assoc_prot30"/>
</dbReference>
<proteinExistence type="inferred from homology"/>
<comment type="similarity">
    <text evidence="1">Belongs to the CIA30 family.</text>
</comment>
<feature type="domain" description="NADH:ubiquinone oxidoreductase intermediate-associated protein 30" evidence="2">
    <location>
        <begin position="21"/>
        <end position="170"/>
    </location>
</feature>
<dbReference type="EMBL" id="JAJBZG010000001">
    <property type="protein sequence ID" value="MCB7480169.1"/>
    <property type="molecule type" value="Genomic_DNA"/>
</dbReference>
<evidence type="ECO:0000256" key="1">
    <source>
        <dbReference type="ARBA" id="ARBA00007884"/>
    </source>
</evidence>
<dbReference type="PANTHER" id="PTHR13194:SF19">
    <property type="entry name" value="NAD(P)-BINDING ROSSMANN-FOLD SUPERFAMILY PROTEIN"/>
    <property type="match status" value="1"/>
</dbReference>
<gene>
    <name evidence="3" type="ORF">LGQ90_02725</name>
</gene>
<comment type="caution">
    <text evidence="3">The sequence shown here is derived from an EMBL/GenBank/DDBJ whole genome shotgun (WGS) entry which is preliminary data.</text>
</comment>
<evidence type="ECO:0000313" key="4">
    <source>
        <dbReference type="Proteomes" id="UP001139414"/>
    </source>
</evidence>
<protein>
    <submittedName>
        <fullName evidence="3">CIA30 family protein</fullName>
    </submittedName>
</protein>
<dbReference type="Pfam" id="PF08547">
    <property type="entry name" value="CIA30"/>
    <property type="match status" value="1"/>
</dbReference>
<keyword evidence="4" id="KW-1185">Reference proteome</keyword>
<accession>A0A9X1RVX5</accession>
<reference evidence="3" key="1">
    <citation type="submission" date="2021-10" db="EMBL/GenBank/DDBJ databases">
        <title>Gramella sp. ASW11-100T, isolated from marine sediment.</title>
        <authorList>
            <person name="Xia C."/>
        </authorList>
    </citation>
    <scope>NUCLEOTIDE SEQUENCE</scope>
    <source>
        <strain evidence="3">ASW11-100</strain>
    </source>
</reference>
<dbReference type="Proteomes" id="UP001139414">
    <property type="component" value="Unassembled WGS sequence"/>
</dbReference>
<name>A0A9X1RVX5_9FLAO</name>
<dbReference type="RefSeq" id="WP_229337873.1">
    <property type="nucleotide sequence ID" value="NZ_JAJBZG010000001.1"/>
</dbReference>
<dbReference type="PANTHER" id="PTHR13194">
    <property type="entry name" value="COMPLEX I INTERMEDIATE-ASSOCIATED PROTEIN 30"/>
    <property type="match status" value="1"/>
</dbReference>
<dbReference type="InterPro" id="IPR039131">
    <property type="entry name" value="NDUFAF1"/>
</dbReference>
<organism evidence="3 4">
    <name type="scientific">Christiangramia sediminis</name>
    <dbReference type="NCBI Taxonomy" id="2881336"/>
    <lineage>
        <taxon>Bacteria</taxon>
        <taxon>Pseudomonadati</taxon>
        <taxon>Bacteroidota</taxon>
        <taxon>Flavobacteriia</taxon>
        <taxon>Flavobacteriales</taxon>
        <taxon>Flavobacteriaceae</taxon>
        <taxon>Christiangramia</taxon>
    </lineage>
</organism>
<dbReference type="InterPro" id="IPR008979">
    <property type="entry name" value="Galactose-bd-like_sf"/>
</dbReference>
<dbReference type="AlphaFoldDB" id="A0A9X1RVX5"/>
<evidence type="ECO:0000313" key="3">
    <source>
        <dbReference type="EMBL" id="MCB7480169.1"/>
    </source>
</evidence>
<dbReference type="SUPFAM" id="SSF49785">
    <property type="entry name" value="Galactose-binding domain-like"/>
    <property type="match status" value="1"/>
</dbReference>